<keyword evidence="2" id="KW-0813">Transport</keyword>
<proteinExistence type="inferred from homology"/>
<dbReference type="InterPro" id="IPR027417">
    <property type="entry name" value="P-loop_NTPase"/>
</dbReference>
<dbReference type="InterPro" id="IPR003593">
    <property type="entry name" value="AAA+_ATPase"/>
</dbReference>
<evidence type="ECO:0000313" key="6">
    <source>
        <dbReference type="EMBL" id="AJC49794.1"/>
    </source>
</evidence>
<reference evidence="6 7" key="1">
    <citation type="journal article" date="2015" name="Genome Announc.">
        <title>Complete Genome Sequence of Mycoplasma flocculare Strain Ms42T (ATCC 27399T).</title>
        <authorList>
            <person name="Calcutt M.J."/>
            <person name="Foecking M.F."/>
            <person name="Heidari M.B."/>
            <person name="McIntosh M.A."/>
        </authorList>
    </citation>
    <scope>NUCLEOTIDE SEQUENCE [LARGE SCALE GENOMIC DNA]</scope>
    <source>
        <strain evidence="7">ATCC 27399</strain>
    </source>
</reference>
<comment type="similarity">
    <text evidence="1">Belongs to the ABC transporter superfamily.</text>
</comment>
<dbReference type="Gene3D" id="3.40.50.300">
    <property type="entry name" value="P-loop containing nucleotide triphosphate hydrolases"/>
    <property type="match status" value="1"/>
</dbReference>
<name>A0A0A8E744_MESFC</name>
<keyword evidence="7" id="KW-1185">Reference proteome</keyword>
<dbReference type="Proteomes" id="UP000031129">
    <property type="component" value="Chromosome"/>
</dbReference>
<dbReference type="PANTHER" id="PTHR42798:SF2">
    <property type="entry name" value="ABC TRANSPORTER ATP-BINDING PROTEIN MG467-RELATED"/>
    <property type="match status" value="1"/>
</dbReference>
<evidence type="ECO:0000313" key="7">
    <source>
        <dbReference type="Proteomes" id="UP000031129"/>
    </source>
</evidence>
<keyword evidence="3" id="KW-0547">Nucleotide-binding</keyword>
<dbReference type="SMART" id="SM00382">
    <property type="entry name" value="AAA"/>
    <property type="match status" value="1"/>
</dbReference>
<dbReference type="InterPro" id="IPR017871">
    <property type="entry name" value="ABC_transporter-like_CS"/>
</dbReference>
<dbReference type="GO" id="GO:0005524">
    <property type="term" value="F:ATP binding"/>
    <property type="evidence" value="ECO:0007669"/>
    <property type="project" value="UniProtKB-KW"/>
</dbReference>
<accession>A0A0A8E744</accession>
<organism evidence="6 7">
    <name type="scientific">Mesomycoplasma flocculare ATCC 27399</name>
    <dbReference type="NCBI Taxonomy" id="743971"/>
    <lineage>
        <taxon>Bacteria</taxon>
        <taxon>Bacillati</taxon>
        <taxon>Mycoplasmatota</taxon>
        <taxon>Mycoplasmoidales</taxon>
        <taxon>Metamycoplasmataceae</taxon>
        <taxon>Mesomycoplasma</taxon>
    </lineage>
</organism>
<dbReference type="KEGG" id="mfq:MYF_01280"/>
<evidence type="ECO:0000256" key="3">
    <source>
        <dbReference type="ARBA" id="ARBA00022741"/>
    </source>
</evidence>
<evidence type="ECO:0000259" key="5">
    <source>
        <dbReference type="PROSITE" id="PS50893"/>
    </source>
</evidence>
<dbReference type="InterPro" id="IPR017911">
    <property type="entry name" value="MacB-like_ATP-bd"/>
</dbReference>
<dbReference type="STRING" id="743971.MYF_01280"/>
<gene>
    <name evidence="6" type="ORF">MYF_01280</name>
</gene>
<dbReference type="CDD" id="cd03255">
    <property type="entry name" value="ABC_MJ0796_LolCDE_FtsE"/>
    <property type="match status" value="1"/>
</dbReference>
<evidence type="ECO:0000256" key="2">
    <source>
        <dbReference type="ARBA" id="ARBA00022448"/>
    </source>
</evidence>
<protein>
    <submittedName>
        <fullName evidence="6">ABC transporter ATP-binding protein</fullName>
    </submittedName>
</protein>
<dbReference type="Pfam" id="PF00005">
    <property type="entry name" value="ABC_tran"/>
    <property type="match status" value="1"/>
</dbReference>
<sequence length="307" mass="34472">MYNFFSKAKKVKAQKQALQIIKQTNQANYSSKQLKLIRWANDNPRVKVGKIDNKNSPGAIIDFKNVAKYYLFGSVVTKVFTGLNFSVAAGDFAILSGKSGSGKSTILNLMSGLDRATEGEIVVDSVNLAYLKNADLTKFRRQNVSFIFQSYNLLGNINGYDNVEVGAYLQKDKTKLLDIEKLFAEFELEDIKFKFPSQMSGGQQQRISILRALVKNAKIIFADEPTGALDENNKNIVLKTLKYINQKYKTTIVMVSHDPTMEPLADLIIKLKNGQLTTRRQKSLTFAEFLALETKDGQNSNKNVEKN</sequence>
<dbReference type="HOGENOM" id="CLU_000604_1_22_14"/>
<dbReference type="PROSITE" id="PS00211">
    <property type="entry name" value="ABC_TRANSPORTER_1"/>
    <property type="match status" value="1"/>
</dbReference>
<dbReference type="PANTHER" id="PTHR42798">
    <property type="entry name" value="LIPOPROTEIN-RELEASING SYSTEM ATP-BINDING PROTEIN LOLD"/>
    <property type="match status" value="1"/>
</dbReference>
<dbReference type="GO" id="GO:0016887">
    <property type="term" value="F:ATP hydrolysis activity"/>
    <property type="evidence" value="ECO:0007669"/>
    <property type="project" value="InterPro"/>
</dbReference>
<dbReference type="AlphaFoldDB" id="A0A0A8E744"/>
<dbReference type="InterPro" id="IPR003439">
    <property type="entry name" value="ABC_transporter-like_ATP-bd"/>
</dbReference>
<dbReference type="RefSeq" id="WP_002557671.1">
    <property type="nucleotide sequence ID" value="NZ_CP007585.1"/>
</dbReference>
<feature type="domain" description="ABC transporter" evidence="5">
    <location>
        <begin position="61"/>
        <end position="298"/>
    </location>
</feature>
<keyword evidence="4 6" id="KW-0067">ATP-binding</keyword>
<dbReference type="SUPFAM" id="SSF52540">
    <property type="entry name" value="P-loop containing nucleoside triphosphate hydrolases"/>
    <property type="match status" value="1"/>
</dbReference>
<dbReference type="EMBL" id="CP007585">
    <property type="protein sequence ID" value="AJC49794.1"/>
    <property type="molecule type" value="Genomic_DNA"/>
</dbReference>
<evidence type="ECO:0000256" key="1">
    <source>
        <dbReference type="ARBA" id="ARBA00005417"/>
    </source>
</evidence>
<evidence type="ECO:0000256" key="4">
    <source>
        <dbReference type="ARBA" id="ARBA00022840"/>
    </source>
</evidence>
<dbReference type="PROSITE" id="PS50893">
    <property type="entry name" value="ABC_TRANSPORTER_2"/>
    <property type="match status" value="1"/>
</dbReference>